<name>A0A1Q3FAU7_CULTA</name>
<dbReference type="InterPro" id="IPR002181">
    <property type="entry name" value="Fibrinogen_a/b/g_C_dom"/>
</dbReference>
<evidence type="ECO:0000313" key="2">
    <source>
        <dbReference type="EMBL" id="JAV24704.1"/>
    </source>
</evidence>
<dbReference type="PROSITE" id="PS51406">
    <property type="entry name" value="FIBRINOGEN_C_2"/>
    <property type="match status" value="1"/>
</dbReference>
<dbReference type="Gene3D" id="3.90.215.10">
    <property type="entry name" value="Gamma Fibrinogen, chain A, domain 1"/>
    <property type="match status" value="1"/>
</dbReference>
<protein>
    <submittedName>
        <fullName evidence="2">Putative ficolin-3</fullName>
    </submittedName>
</protein>
<dbReference type="AlphaFoldDB" id="A0A1Q3FAU7"/>
<accession>A0A1Q3FAU7</accession>
<reference evidence="2" key="1">
    <citation type="submission" date="2017-01" db="EMBL/GenBank/DDBJ databases">
        <title>A deep insight into the sialotranscriptome of adult male and female Cluex tarsalis mosquitoes.</title>
        <authorList>
            <person name="Ribeiro J.M."/>
            <person name="Moreira F."/>
            <person name="Bernard K.A."/>
            <person name="Calvo E."/>
        </authorList>
    </citation>
    <scope>NUCLEOTIDE SEQUENCE</scope>
    <source>
        <strain evidence="2">Kern County</strain>
        <tissue evidence="2">Salivary glands</tissue>
    </source>
</reference>
<dbReference type="InterPro" id="IPR050373">
    <property type="entry name" value="Fibrinogen_C-term_domain"/>
</dbReference>
<dbReference type="SUPFAM" id="SSF56496">
    <property type="entry name" value="Fibrinogen C-terminal domain-like"/>
    <property type="match status" value="1"/>
</dbReference>
<dbReference type="InterPro" id="IPR036056">
    <property type="entry name" value="Fibrinogen-like_C"/>
</dbReference>
<proteinExistence type="predicted"/>
<dbReference type="PANTHER" id="PTHR19143:SF327">
    <property type="entry name" value="FI21813P1-RELATED"/>
    <property type="match status" value="1"/>
</dbReference>
<dbReference type="InterPro" id="IPR014716">
    <property type="entry name" value="Fibrinogen_a/b/g_C_1"/>
</dbReference>
<feature type="domain" description="Fibrinogen C-terminal" evidence="1">
    <location>
        <begin position="1"/>
        <end position="123"/>
    </location>
</feature>
<evidence type="ECO:0000259" key="1">
    <source>
        <dbReference type="PROSITE" id="PS51406"/>
    </source>
</evidence>
<organism evidence="2">
    <name type="scientific">Culex tarsalis</name>
    <name type="common">Encephalitis mosquito</name>
    <dbReference type="NCBI Taxonomy" id="7177"/>
    <lineage>
        <taxon>Eukaryota</taxon>
        <taxon>Metazoa</taxon>
        <taxon>Ecdysozoa</taxon>
        <taxon>Arthropoda</taxon>
        <taxon>Hexapoda</taxon>
        <taxon>Insecta</taxon>
        <taxon>Pterygota</taxon>
        <taxon>Neoptera</taxon>
        <taxon>Endopterygota</taxon>
        <taxon>Diptera</taxon>
        <taxon>Nematocera</taxon>
        <taxon>Culicoidea</taxon>
        <taxon>Culicidae</taxon>
        <taxon>Culicinae</taxon>
        <taxon>Culicini</taxon>
        <taxon>Culex</taxon>
        <taxon>Culex</taxon>
    </lineage>
</organism>
<dbReference type="GO" id="GO:0005615">
    <property type="term" value="C:extracellular space"/>
    <property type="evidence" value="ECO:0007669"/>
    <property type="project" value="TreeGrafter"/>
</dbReference>
<dbReference type="PANTHER" id="PTHR19143">
    <property type="entry name" value="FIBRINOGEN/TENASCIN/ANGIOPOEITIN"/>
    <property type="match status" value="1"/>
</dbReference>
<dbReference type="EMBL" id="GFDL01010341">
    <property type="protein sequence ID" value="JAV24704.1"/>
    <property type="molecule type" value="Transcribed_RNA"/>
</dbReference>
<dbReference type="Pfam" id="PF00147">
    <property type="entry name" value="Fibrinogen_C"/>
    <property type="match status" value="1"/>
</dbReference>
<sequence>MKNYSDVEAYERYPSFWVHSLSLNYTIRFTEAGSGSAGDSLFPYFSEQFVTYDHISNGNYEVCISELASAFWHYGCSSQIPRNNLNGIYGLGRGRQGIWWGTFGNLTVQNTSPLKTVQMMVRN</sequence>